<protein>
    <recommendedName>
        <fullName evidence="1">Formylmethanofuran dehydrogenase subunit E domain-containing protein</fullName>
    </recommendedName>
</protein>
<dbReference type="Pfam" id="PF02663">
    <property type="entry name" value="FmdE"/>
    <property type="match status" value="1"/>
</dbReference>
<dbReference type="AlphaFoldDB" id="A0A133U2T7"/>
<comment type="caution">
    <text evidence="2">The sequence shown here is derived from an EMBL/GenBank/DDBJ whole genome shotgun (WGS) entry which is preliminary data.</text>
</comment>
<accession>A0A133U2T7</accession>
<dbReference type="PANTHER" id="PTHR39418:SF1">
    <property type="entry name" value="DEHYDROGENASE"/>
    <property type="match status" value="1"/>
</dbReference>
<dbReference type="EMBL" id="LHXL01000113">
    <property type="protein sequence ID" value="KXA88501.1"/>
    <property type="molecule type" value="Genomic_DNA"/>
</dbReference>
<dbReference type="PANTHER" id="PTHR39418">
    <property type="entry name" value="DEHYDROGENASE-RELATED"/>
    <property type="match status" value="1"/>
</dbReference>
<evidence type="ECO:0000313" key="3">
    <source>
        <dbReference type="Proteomes" id="UP000070589"/>
    </source>
</evidence>
<dbReference type="InterPro" id="IPR003814">
    <property type="entry name" value="FmdEsu_dom"/>
</dbReference>
<organism evidence="2 3">
    <name type="scientific">candidate division MSBL1 archaeon SCGC-AAA259D14</name>
    <dbReference type="NCBI Taxonomy" id="1698261"/>
    <lineage>
        <taxon>Archaea</taxon>
        <taxon>Methanobacteriati</taxon>
        <taxon>Methanobacteriota</taxon>
        <taxon>candidate division MSBL1</taxon>
    </lineage>
</organism>
<dbReference type="InterPro" id="IPR053194">
    <property type="entry name" value="tRNA_methyltr_O"/>
</dbReference>
<sequence>MVKDRTLDELANFHGHLGPYVVVGYKMGVVANSKLSEDPFAKEVLVKTGPQPPISCIVDGIQYSSGCTLGKGNIQIEDKNEPEASFTSEDESLEIKLKERINSKIGETSEGNLENLAKKIYEMKAEELFEISYR</sequence>
<reference evidence="2 3" key="1">
    <citation type="journal article" date="2016" name="Sci. Rep.">
        <title>Metabolic traits of an uncultured archaeal lineage -MSBL1- from brine pools of the Red Sea.</title>
        <authorList>
            <person name="Mwirichia R."/>
            <person name="Alam I."/>
            <person name="Rashid M."/>
            <person name="Vinu M."/>
            <person name="Ba-Alawi W."/>
            <person name="Anthony Kamau A."/>
            <person name="Kamanda Ngugi D."/>
            <person name="Goker M."/>
            <person name="Klenk H.P."/>
            <person name="Bajic V."/>
            <person name="Stingl U."/>
        </authorList>
    </citation>
    <scope>NUCLEOTIDE SEQUENCE [LARGE SCALE GENOMIC DNA]</scope>
    <source>
        <strain evidence="2">SCGC-AAA259D14</strain>
    </source>
</reference>
<dbReference type="SUPFAM" id="SSF143555">
    <property type="entry name" value="FwdE-like"/>
    <property type="match status" value="1"/>
</dbReference>
<evidence type="ECO:0000313" key="2">
    <source>
        <dbReference type="EMBL" id="KXA88501.1"/>
    </source>
</evidence>
<proteinExistence type="predicted"/>
<evidence type="ECO:0000259" key="1">
    <source>
        <dbReference type="Pfam" id="PF02663"/>
    </source>
</evidence>
<dbReference type="Proteomes" id="UP000070589">
    <property type="component" value="Unassembled WGS sequence"/>
</dbReference>
<feature type="domain" description="Formylmethanofuran dehydrogenase subunit E" evidence="1">
    <location>
        <begin position="13"/>
        <end position="130"/>
    </location>
</feature>
<keyword evidence="3" id="KW-1185">Reference proteome</keyword>
<gene>
    <name evidence="2" type="ORF">AKJ62_05035</name>
</gene>
<name>A0A133U2T7_9EURY</name>
<dbReference type="Gene3D" id="3.30.1330.130">
    <property type="match status" value="1"/>
</dbReference>